<dbReference type="EMBL" id="JXXN02001323">
    <property type="protein sequence ID" value="THD25021.1"/>
    <property type="molecule type" value="Genomic_DNA"/>
</dbReference>
<keyword evidence="1" id="KW-1015">Disulfide bond</keyword>
<dbReference type="Gene3D" id="2.60.120.290">
    <property type="entry name" value="Spermadhesin, CUB domain"/>
    <property type="match status" value="2"/>
</dbReference>
<dbReference type="Pfam" id="PF00431">
    <property type="entry name" value="CUB"/>
    <property type="match status" value="1"/>
</dbReference>
<evidence type="ECO:0000256" key="1">
    <source>
        <dbReference type="ARBA" id="ARBA00023157"/>
    </source>
</evidence>
<evidence type="ECO:0000256" key="2">
    <source>
        <dbReference type="PROSITE-ProRule" id="PRU00059"/>
    </source>
</evidence>
<dbReference type="InterPro" id="IPR035914">
    <property type="entry name" value="Sperma_CUB_dom_sf"/>
</dbReference>
<sequence>MLSLVVCFSVIVISSVRAQSCNETTQIDVPVNITRPANGTRPTTPCVITLTAVNDYRLKVIFSDLKNMNSSNASCTENYVKFSNEVGGLSSETAYCDKNPAPEIISNGSRGYVQYGVQQNATSNFTIQVKNVNPRLPCGTFPKNFAGTSQVFEFPAQNQTVEVGTECTYNTETTSGSHLTVKISSIRLGPNSTCTNDYVVFGSSSTFNLTSDYVKCGTQAPQDSYTTTGNSLHWRIKVTNVTPQPYLRVVIESGAPMVISSLFTVIGFLMCSL</sequence>
<organism evidence="3 4">
    <name type="scientific">Fasciola hepatica</name>
    <name type="common">Liver fluke</name>
    <dbReference type="NCBI Taxonomy" id="6192"/>
    <lineage>
        <taxon>Eukaryota</taxon>
        <taxon>Metazoa</taxon>
        <taxon>Spiralia</taxon>
        <taxon>Lophotrochozoa</taxon>
        <taxon>Platyhelminthes</taxon>
        <taxon>Trematoda</taxon>
        <taxon>Digenea</taxon>
        <taxon>Plagiorchiida</taxon>
        <taxon>Echinostomata</taxon>
        <taxon>Echinostomatoidea</taxon>
        <taxon>Fasciolidae</taxon>
        <taxon>Fasciola</taxon>
    </lineage>
</organism>
<dbReference type="SUPFAM" id="SSF49854">
    <property type="entry name" value="Spermadhesin, CUB domain"/>
    <property type="match status" value="2"/>
</dbReference>
<evidence type="ECO:0000313" key="3">
    <source>
        <dbReference type="EMBL" id="THD25021.1"/>
    </source>
</evidence>
<dbReference type="Proteomes" id="UP000230066">
    <property type="component" value="Unassembled WGS sequence"/>
</dbReference>
<dbReference type="InterPro" id="IPR000859">
    <property type="entry name" value="CUB_dom"/>
</dbReference>
<proteinExistence type="predicted"/>
<dbReference type="PROSITE" id="PS01180">
    <property type="entry name" value="CUB"/>
    <property type="match status" value="1"/>
</dbReference>
<name>A0A2H1CFL7_FASHE</name>
<keyword evidence="4" id="KW-1185">Reference proteome</keyword>
<gene>
    <name evidence="3" type="ORF">D915_003905</name>
</gene>
<dbReference type="AlphaFoldDB" id="A0A2H1CFL7"/>
<reference evidence="3" key="1">
    <citation type="submission" date="2019-03" db="EMBL/GenBank/DDBJ databases">
        <title>Improved annotation for the trematode Fasciola hepatica.</title>
        <authorList>
            <person name="Choi Y.-J."/>
            <person name="Martin J."/>
            <person name="Mitreva M."/>
        </authorList>
    </citation>
    <scope>NUCLEOTIDE SEQUENCE [LARGE SCALE GENOMIC DNA]</scope>
</reference>
<accession>A0A2H1CFL7</accession>
<evidence type="ECO:0000313" key="4">
    <source>
        <dbReference type="Proteomes" id="UP000230066"/>
    </source>
</evidence>
<comment type="caution">
    <text evidence="2">Lacks conserved residue(s) required for the propagation of feature annotation.</text>
</comment>
<comment type="caution">
    <text evidence="3">The sequence shown here is derived from an EMBL/GenBank/DDBJ whole genome shotgun (WGS) entry which is preliminary data.</text>
</comment>
<protein>
    <submittedName>
        <fullName evidence="3">Uncharacterized protein</fullName>
    </submittedName>
</protein>